<sequence length="424" mass="43869">MQRLTVVLGHLAARPAGGPALRAAQCGAAPGLGEPDDVVVVHGLRTPIGKAKRGGFKDTTPDELLSVVMTAVLRDVNLCPEKVGDICVGNVLQPGAGALMARVAQFLSGIPETVPLSCVNRQCSSGLQAVINIAGGIRNGSYDIGLACGVEAMSFSGPSNPGDISSRVMDNNKARDCLIPMGITSENVAERFGVSRKKQDDFAMASQQKAARAQKMGLFKNEIVPVQTTVKDDQGNQKTITVLQDEGIRPSTTLEGLAKLKPAFKEGGSTTAGNSSQVSDGAAAVLLAKRSKAAQLGLPVLGVLKSYAVVGVPPDVMGIGPAYAIPAALEKAGLTVNDIDIYEINEAFASQAVYCVEKLGIPVEKVNPLGGAIALGHPLGCTGARQVVTLLNELKRRGRRAYGVVSMCIGTGMGAAAVFEYPGN</sequence>
<dbReference type="InterPro" id="IPR050215">
    <property type="entry name" value="Thiolase-like_sf_Thiolase"/>
</dbReference>
<evidence type="ECO:0000256" key="17">
    <source>
        <dbReference type="RuleBase" id="RU003557"/>
    </source>
</evidence>
<evidence type="ECO:0000256" key="13">
    <source>
        <dbReference type="ARBA" id="ARBA00048001"/>
    </source>
</evidence>
<dbReference type="InterPro" id="IPR020610">
    <property type="entry name" value="Thiolase_AS"/>
</dbReference>
<dbReference type="Ensembl" id="ENSPCET00000024549.1">
    <property type="protein sequence ID" value="ENSPCEP00000023754.1"/>
    <property type="gene ID" value="ENSPCEG00000017995.1"/>
</dbReference>
<evidence type="ECO:0000256" key="12">
    <source>
        <dbReference type="ARBA" id="ARBA00047485"/>
    </source>
</evidence>
<comment type="subcellular location">
    <subcellularLocation>
        <location evidence="1">Peroxisome</location>
    </subcellularLocation>
</comment>
<evidence type="ECO:0000256" key="16">
    <source>
        <dbReference type="PIRSR" id="PIRSR000429-1"/>
    </source>
</evidence>
<keyword evidence="5" id="KW-0276">Fatty acid metabolism</keyword>
<accession>A0A8C8SPN6</accession>
<comment type="pathway">
    <text evidence="2">Lipid metabolism; peroxisomal fatty acid beta-oxidation.</text>
</comment>
<evidence type="ECO:0000313" key="21">
    <source>
        <dbReference type="Proteomes" id="UP000694393"/>
    </source>
</evidence>
<name>A0A8C8SPN6_9SAUR</name>
<dbReference type="GO" id="GO:0003985">
    <property type="term" value="F:acetyl-CoA C-acetyltransferase activity"/>
    <property type="evidence" value="ECO:0007669"/>
    <property type="project" value="UniProtKB-EC"/>
</dbReference>
<dbReference type="Pfam" id="PF02803">
    <property type="entry name" value="Thiolase_C"/>
    <property type="match status" value="1"/>
</dbReference>
<keyword evidence="4 17" id="KW-0808">Transferase</keyword>
<evidence type="ECO:0000259" key="19">
    <source>
        <dbReference type="Pfam" id="PF02803"/>
    </source>
</evidence>
<dbReference type="NCBIfam" id="TIGR01930">
    <property type="entry name" value="AcCoA-C-Actrans"/>
    <property type="match status" value="1"/>
</dbReference>
<comment type="similarity">
    <text evidence="3 17">Belongs to the thiolase-like superfamily. Thiolase family.</text>
</comment>
<dbReference type="GO" id="GO:0006635">
    <property type="term" value="P:fatty acid beta-oxidation"/>
    <property type="evidence" value="ECO:0007669"/>
    <property type="project" value="TreeGrafter"/>
</dbReference>
<dbReference type="FunFam" id="3.40.47.10:FF:000035">
    <property type="entry name" value="3-ketoacyl-CoA thiolase A, peroxisomal"/>
    <property type="match status" value="1"/>
</dbReference>
<organism evidence="20 21">
    <name type="scientific">Pelusios castaneus</name>
    <name type="common">West African mud turtle</name>
    <dbReference type="NCBI Taxonomy" id="367368"/>
    <lineage>
        <taxon>Eukaryota</taxon>
        <taxon>Metazoa</taxon>
        <taxon>Chordata</taxon>
        <taxon>Craniata</taxon>
        <taxon>Vertebrata</taxon>
        <taxon>Euteleostomi</taxon>
        <taxon>Archelosauria</taxon>
        <taxon>Testudinata</taxon>
        <taxon>Testudines</taxon>
        <taxon>Pleurodira</taxon>
        <taxon>Pelomedusidae</taxon>
        <taxon>Pelusios</taxon>
    </lineage>
</organism>
<keyword evidence="8" id="KW-0576">Peroxisome</keyword>
<dbReference type="InterPro" id="IPR020615">
    <property type="entry name" value="Thiolase_acyl_enz_int_AS"/>
</dbReference>
<dbReference type="PROSITE" id="PS00737">
    <property type="entry name" value="THIOLASE_2"/>
    <property type="match status" value="1"/>
</dbReference>
<comment type="catalytic activity">
    <reaction evidence="14">
        <text>an acyl-CoA + acetyl-CoA = a 3-oxoacyl-CoA + CoA</text>
        <dbReference type="Rhea" id="RHEA:21564"/>
        <dbReference type="ChEBI" id="CHEBI:57287"/>
        <dbReference type="ChEBI" id="CHEBI:57288"/>
        <dbReference type="ChEBI" id="CHEBI:58342"/>
        <dbReference type="ChEBI" id="CHEBI:90726"/>
        <dbReference type="EC" id="2.3.1.16"/>
    </reaction>
    <physiologicalReaction direction="right-to-left" evidence="14">
        <dbReference type="Rhea" id="RHEA:21566"/>
    </physiologicalReaction>
</comment>
<dbReference type="SUPFAM" id="SSF53901">
    <property type="entry name" value="Thiolase-like"/>
    <property type="match status" value="2"/>
</dbReference>
<evidence type="ECO:0000256" key="6">
    <source>
        <dbReference type="ARBA" id="ARBA00022946"/>
    </source>
</evidence>
<comment type="catalytic activity">
    <reaction evidence="13">
        <text>hexanoyl-CoA + acetyl-CoA = 3-oxooctanoyl-CoA + CoA</text>
        <dbReference type="Rhea" id="RHEA:31203"/>
        <dbReference type="ChEBI" id="CHEBI:57287"/>
        <dbReference type="ChEBI" id="CHEBI:57288"/>
        <dbReference type="ChEBI" id="CHEBI:62619"/>
        <dbReference type="ChEBI" id="CHEBI:62620"/>
    </reaction>
    <physiologicalReaction direction="right-to-left" evidence="13">
        <dbReference type="Rhea" id="RHEA:31205"/>
    </physiologicalReaction>
</comment>
<dbReference type="GO" id="GO:0010124">
    <property type="term" value="P:phenylacetate catabolic process"/>
    <property type="evidence" value="ECO:0007669"/>
    <property type="project" value="TreeGrafter"/>
</dbReference>
<dbReference type="PROSITE" id="PS00099">
    <property type="entry name" value="THIOLASE_3"/>
    <property type="match status" value="1"/>
</dbReference>
<evidence type="ECO:0000256" key="5">
    <source>
        <dbReference type="ARBA" id="ARBA00022832"/>
    </source>
</evidence>
<comment type="catalytic activity">
    <reaction evidence="11">
        <text>2 acetyl-CoA = acetoacetyl-CoA + CoA</text>
        <dbReference type="Rhea" id="RHEA:21036"/>
        <dbReference type="ChEBI" id="CHEBI:57286"/>
        <dbReference type="ChEBI" id="CHEBI:57287"/>
        <dbReference type="ChEBI" id="CHEBI:57288"/>
        <dbReference type="EC" id="2.3.1.9"/>
    </reaction>
    <physiologicalReaction direction="right-to-left" evidence="11">
        <dbReference type="Rhea" id="RHEA:21038"/>
    </physiologicalReaction>
</comment>
<evidence type="ECO:0000256" key="2">
    <source>
        <dbReference type="ARBA" id="ARBA00004846"/>
    </source>
</evidence>
<feature type="active site" description="Proton acceptor" evidence="16">
    <location>
        <position position="408"/>
    </location>
</feature>
<keyword evidence="6" id="KW-0809">Transit peptide</keyword>
<dbReference type="GO" id="GO:0005777">
    <property type="term" value="C:peroxisome"/>
    <property type="evidence" value="ECO:0007669"/>
    <property type="project" value="UniProtKB-SubCell"/>
</dbReference>
<dbReference type="CDD" id="cd00751">
    <property type="entry name" value="thiolase"/>
    <property type="match status" value="1"/>
</dbReference>
<evidence type="ECO:0000256" key="15">
    <source>
        <dbReference type="ARBA" id="ARBA00049306"/>
    </source>
</evidence>
<dbReference type="InterPro" id="IPR020617">
    <property type="entry name" value="Thiolase_C"/>
</dbReference>
<protein>
    <submittedName>
        <fullName evidence="20">Acetyl-CoA acyltransferase 1</fullName>
    </submittedName>
</protein>
<dbReference type="InterPro" id="IPR016039">
    <property type="entry name" value="Thiolase-like"/>
</dbReference>
<evidence type="ECO:0000256" key="9">
    <source>
        <dbReference type="ARBA" id="ARBA00023315"/>
    </source>
</evidence>
<evidence type="ECO:0000256" key="1">
    <source>
        <dbReference type="ARBA" id="ARBA00004275"/>
    </source>
</evidence>
<dbReference type="InterPro" id="IPR020613">
    <property type="entry name" value="Thiolase_CS"/>
</dbReference>
<dbReference type="Proteomes" id="UP000694393">
    <property type="component" value="Unplaced"/>
</dbReference>
<feature type="active site" description="Acyl-thioester intermediate" evidence="16">
    <location>
        <position position="123"/>
    </location>
</feature>
<keyword evidence="9 17" id="KW-0012">Acyltransferase</keyword>
<comment type="catalytic activity">
    <reaction evidence="10">
        <text>3-oxo-(6Z,9Z,12Z,15Z,18Z,21Z)-tetracosahexaenoyl-CoA + CoA = (4Z,7Z,10Z,13Z,16Z,19Z)-docosahexaenoyl-CoA + acetyl-CoA</text>
        <dbReference type="Rhea" id="RHEA:39131"/>
        <dbReference type="ChEBI" id="CHEBI:57287"/>
        <dbReference type="ChEBI" id="CHEBI:57288"/>
        <dbReference type="ChEBI" id="CHEBI:74298"/>
        <dbReference type="ChEBI" id="CHEBI:74304"/>
    </reaction>
    <physiologicalReaction direction="left-to-right" evidence="10">
        <dbReference type="Rhea" id="RHEA:39132"/>
    </physiologicalReaction>
</comment>
<dbReference type="InterPro" id="IPR020616">
    <property type="entry name" value="Thiolase_N"/>
</dbReference>
<evidence type="ECO:0000256" key="4">
    <source>
        <dbReference type="ARBA" id="ARBA00022679"/>
    </source>
</evidence>
<comment type="catalytic activity">
    <reaction evidence="12">
        <text>tetradecanoyl-CoA + acetyl-CoA = 3-oxohexadecanoyl-CoA + CoA</text>
        <dbReference type="Rhea" id="RHEA:18161"/>
        <dbReference type="ChEBI" id="CHEBI:57287"/>
        <dbReference type="ChEBI" id="CHEBI:57288"/>
        <dbReference type="ChEBI" id="CHEBI:57349"/>
        <dbReference type="ChEBI" id="CHEBI:57385"/>
        <dbReference type="EC" id="2.3.1.155"/>
    </reaction>
    <physiologicalReaction direction="right-to-left" evidence="12">
        <dbReference type="Rhea" id="RHEA:18163"/>
    </physiologicalReaction>
</comment>
<reference evidence="20" key="2">
    <citation type="submission" date="2025-09" db="UniProtKB">
        <authorList>
            <consortium name="Ensembl"/>
        </authorList>
    </citation>
    <scope>IDENTIFICATION</scope>
</reference>
<feature type="domain" description="Thiolase C-terminal" evidence="19">
    <location>
        <begin position="299"/>
        <end position="420"/>
    </location>
</feature>
<feature type="domain" description="Thiolase N-terminal" evidence="18">
    <location>
        <begin position="38"/>
        <end position="291"/>
    </location>
</feature>
<dbReference type="PIRSF" id="PIRSF000429">
    <property type="entry name" value="Ac-CoA_Ac_transf"/>
    <property type="match status" value="1"/>
</dbReference>
<dbReference type="PANTHER" id="PTHR43853">
    <property type="entry name" value="3-KETOACYL-COA THIOLASE, PEROXISOMAL"/>
    <property type="match status" value="1"/>
</dbReference>
<dbReference type="Pfam" id="PF00108">
    <property type="entry name" value="Thiolase_N"/>
    <property type="match status" value="1"/>
</dbReference>
<dbReference type="GO" id="GO:0050633">
    <property type="term" value="F:acetyl-CoA C-myristoyltransferase activity"/>
    <property type="evidence" value="ECO:0007669"/>
    <property type="project" value="UniProtKB-EC"/>
</dbReference>
<evidence type="ECO:0000313" key="20">
    <source>
        <dbReference type="Ensembl" id="ENSPCEP00000023754.1"/>
    </source>
</evidence>
<dbReference type="PROSITE" id="PS00098">
    <property type="entry name" value="THIOLASE_1"/>
    <property type="match status" value="1"/>
</dbReference>
<evidence type="ECO:0000256" key="14">
    <source>
        <dbReference type="ARBA" id="ARBA00049178"/>
    </source>
</evidence>
<dbReference type="PANTHER" id="PTHR43853:SF8">
    <property type="entry name" value="3-KETOACYL-COA THIOLASE, PEROXISOMAL"/>
    <property type="match status" value="1"/>
</dbReference>
<comment type="catalytic activity">
    <reaction evidence="15">
        <text>3-oxohexadecanedioyl-CoA + CoA = tetradecanedioyl-CoA + acetyl-CoA</text>
        <dbReference type="Rhea" id="RHEA:40343"/>
        <dbReference type="ChEBI" id="CHEBI:57287"/>
        <dbReference type="ChEBI" id="CHEBI:57288"/>
        <dbReference type="ChEBI" id="CHEBI:77081"/>
        <dbReference type="ChEBI" id="CHEBI:77084"/>
    </reaction>
    <physiologicalReaction direction="left-to-right" evidence="15">
        <dbReference type="Rhea" id="RHEA:40344"/>
    </physiologicalReaction>
</comment>
<proteinExistence type="inferred from homology"/>
<dbReference type="AlphaFoldDB" id="A0A8C8SPN6"/>
<keyword evidence="21" id="KW-1185">Reference proteome</keyword>
<evidence type="ECO:0000256" key="7">
    <source>
        <dbReference type="ARBA" id="ARBA00023098"/>
    </source>
</evidence>
<evidence type="ECO:0000256" key="3">
    <source>
        <dbReference type="ARBA" id="ARBA00010982"/>
    </source>
</evidence>
<reference evidence="20" key="1">
    <citation type="submission" date="2025-08" db="UniProtKB">
        <authorList>
            <consortium name="Ensembl"/>
        </authorList>
    </citation>
    <scope>IDENTIFICATION</scope>
</reference>
<evidence type="ECO:0000256" key="11">
    <source>
        <dbReference type="ARBA" id="ARBA00037000"/>
    </source>
</evidence>
<evidence type="ECO:0000256" key="8">
    <source>
        <dbReference type="ARBA" id="ARBA00023140"/>
    </source>
</evidence>
<evidence type="ECO:0000259" key="18">
    <source>
        <dbReference type="Pfam" id="PF00108"/>
    </source>
</evidence>
<feature type="active site" description="Proton acceptor" evidence="16">
    <location>
        <position position="377"/>
    </location>
</feature>
<evidence type="ECO:0000256" key="10">
    <source>
        <dbReference type="ARBA" id="ARBA00036770"/>
    </source>
</evidence>
<keyword evidence="7" id="KW-0443">Lipid metabolism</keyword>
<dbReference type="Gene3D" id="3.40.47.10">
    <property type="match status" value="1"/>
</dbReference>
<dbReference type="InterPro" id="IPR002155">
    <property type="entry name" value="Thiolase"/>
</dbReference>